<comment type="caution">
    <text evidence="4">The sequence shown here is derived from an EMBL/GenBank/DDBJ whole genome shotgun (WGS) entry which is preliminary data.</text>
</comment>
<dbReference type="EMBL" id="QGNW01000175">
    <property type="protein sequence ID" value="RVW88262.1"/>
    <property type="molecule type" value="Genomic_DNA"/>
</dbReference>
<organism evidence="4 5">
    <name type="scientific">Vitis vinifera</name>
    <name type="common">Grape</name>
    <dbReference type="NCBI Taxonomy" id="29760"/>
    <lineage>
        <taxon>Eukaryota</taxon>
        <taxon>Viridiplantae</taxon>
        <taxon>Streptophyta</taxon>
        <taxon>Embryophyta</taxon>
        <taxon>Tracheophyta</taxon>
        <taxon>Spermatophyta</taxon>
        <taxon>Magnoliopsida</taxon>
        <taxon>eudicotyledons</taxon>
        <taxon>Gunneridae</taxon>
        <taxon>Pentapetalae</taxon>
        <taxon>rosids</taxon>
        <taxon>Vitales</taxon>
        <taxon>Vitaceae</taxon>
        <taxon>Viteae</taxon>
        <taxon>Vitis</taxon>
    </lineage>
</organism>
<keyword evidence="2" id="KW-0808">Transferase</keyword>
<feature type="region of interest" description="Disordered" evidence="3">
    <location>
        <begin position="8"/>
        <end position="36"/>
    </location>
</feature>
<proteinExistence type="predicted"/>
<keyword evidence="1" id="KW-0489">Methyltransferase</keyword>
<dbReference type="GO" id="GO:0008757">
    <property type="term" value="F:S-adenosylmethionine-dependent methyltransferase activity"/>
    <property type="evidence" value="ECO:0007669"/>
    <property type="project" value="UniProtKB-ARBA"/>
</dbReference>
<evidence type="ECO:0000256" key="2">
    <source>
        <dbReference type="ARBA" id="ARBA00022679"/>
    </source>
</evidence>
<dbReference type="AlphaFoldDB" id="A0A438HUY1"/>
<evidence type="ECO:0000313" key="5">
    <source>
        <dbReference type="Proteomes" id="UP000288805"/>
    </source>
</evidence>
<accession>A0A438HUY1</accession>
<dbReference type="Proteomes" id="UP000288805">
    <property type="component" value="Unassembled WGS sequence"/>
</dbReference>
<protein>
    <submittedName>
        <fullName evidence="4">Uncharacterized protein</fullName>
    </submittedName>
</protein>
<dbReference type="InterPro" id="IPR026113">
    <property type="entry name" value="METTL2/6/8-like"/>
</dbReference>
<dbReference type="PANTHER" id="PTHR22809:SF5">
    <property type="entry name" value="TRNA N(3)-METHYLCYTIDINE METHYLTRANSFERASE METTL6"/>
    <property type="match status" value="1"/>
</dbReference>
<dbReference type="GO" id="GO:0032259">
    <property type="term" value="P:methylation"/>
    <property type="evidence" value="ECO:0007669"/>
    <property type="project" value="UniProtKB-KW"/>
</dbReference>
<name>A0A438HUY1_VITVI</name>
<evidence type="ECO:0000313" key="4">
    <source>
        <dbReference type="EMBL" id="RVW88262.1"/>
    </source>
</evidence>
<dbReference type="PANTHER" id="PTHR22809">
    <property type="entry name" value="METHYLTRANSFERASE-RELATED"/>
    <property type="match status" value="1"/>
</dbReference>
<evidence type="ECO:0000256" key="3">
    <source>
        <dbReference type="SAM" id="MobiDB-lite"/>
    </source>
</evidence>
<gene>
    <name evidence="4" type="ORF">CK203_038706</name>
</gene>
<sequence>MKYVWIEESPNTASDCGVAPPKKGDGLRSRRGTTRKVEEHFPRHVQGLEWRKSSRSFAGKTVWRADGDKNPQKRYVQGSDGKTREVGRLVGVRRSWRRRRVAGKCLTRPHAPAREMQLPAGKWRVAGAWMLFWCQCLHKSWRSPPGAPSGMVGVGKIGRRKSSPENFAGGEWFFRLTGKYWEMGKVTGMKHGHRKERFSCKDQKISENFYVRGDGTRAFYFSDEFLTSLFKENGFDVEELGFCCKQVENRSREIVMNR</sequence>
<evidence type="ECO:0000256" key="1">
    <source>
        <dbReference type="ARBA" id="ARBA00022603"/>
    </source>
</evidence>
<reference evidence="4 5" key="1">
    <citation type="journal article" date="2018" name="PLoS Genet.">
        <title>Population sequencing reveals clonal diversity and ancestral inbreeding in the grapevine cultivar Chardonnay.</title>
        <authorList>
            <person name="Roach M.J."/>
            <person name="Johnson D.L."/>
            <person name="Bohlmann J."/>
            <person name="van Vuuren H.J."/>
            <person name="Jones S.J."/>
            <person name="Pretorius I.S."/>
            <person name="Schmidt S.A."/>
            <person name="Borneman A.R."/>
        </authorList>
    </citation>
    <scope>NUCLEOTIDE SEQUENCE [LARGE SCALE GENOMIC DNA]</scope>
    <source>
        <strain evidence="5">cv. Chardonnay</strain>
        <tissue evidence="4">Leaf</tissue>
    </source>
</reference>